<reference evidence="7" key="1">
    <citation type="journal article" date="2024" name="Gigascience">
        <title>Chromosome-level genome of the poultry shaft louse Menopon gallinae provides insight into the host-switching and adaptive evolution of parasitic lice.</title>
        <authorList>
            <person name="Xu Y."/>
            <person name="Ma L."/>
            <person name="Liu S."/>
            <person name="Liang Y."/>
            <person name="Liu Q."/>
            <person name="He Z."/>
            <person name="Tian L."/>
            <person name="Duan Y."/>
            <person name="Cai W."/>
            <person name="Li H."/>
            <person name="Song F."/>
        </authorList>
    </citation>
    <scope>NUCLEOTIDE SEQUENCE</scope>
    <source>
        <strain evidence="7">Cailab_2023a</strain>
    </source>
</reference>
<sequence>MSLVPEDVKDEVEDVEVPGEYEVFIEPTYPREIDIDDGIERDIIIRQELFGVIRQYGNEFDVMRFSLSNKGKDAITVQVMSLGAALTGIICPDRNGVYRDVVLGFDDPQSYYSSTNPGFGRITSLCPLPYNLEKIVWDWDFDRDEGSVTFSTTFYKIDTVLTVRYMLTTCNEIVVDMKAYGSKILPISLTNQVYWNMAGHYKGEAALKHHALAINSDRIWKHHGYKLKNFIGVSGTRLDFRIPRLMDDTKVFGEANFEHVFVLTKGSEQRVAFAGRLIHPRSCRYVEIFSDQPWVLCNTFNKMPRAYPPGWDDLDICSSSEGADNDDDDLSTCSTDEDDAAEGNDNFRGFSKISFPYMDELNGKEGAAYQKYGALCMTPLSDLTGFDPMLRSSKPYSHRIIYKVGVYRKFMRPKPPLEEEGENELLFEDVQDFIHE</sequence>
<feature type="region of interest" description="Disordered" evidence="6">
    <location>
        <begin position="322"/>
        <end position="342"/>
    </location>
</feature>
<evidence type="ECO:0000256" key="3">
    <source>
        <dbReference type="ARBA" id="ARBA00021023"/>
    </source>
</evidence>
<evidence type="ECO:0000313" key="7">
    <source>
        <dbReference type="EMBL" id="KAL0274746.1"/>
    </source>
</evidence>
<evidence type="ECO:0000256" key="6">
    <source>
        <dbReference type="SAM" id="MobiDB-lite"/>
    </source>
</evidence>
<dbReference type="PANTHER" id="PTHR10091:SF0">
    <property type="entry name" value="GALACTOSE MUTAROTASE"/>
    <property type="match status" value="1"/>
</dbReference>
<gene>
    <name evidence="7" type="ORF">PYX00_002798</name>
</gene>
<evidence type="ECO:0000256" key="4">
    <source>
        <dbReference type="ARBA" id="ARBA00032729"/>
    </source>
</evidence>
<comment type="pathway">
    <text evidence="2">Carbohydrate metabolism; galactose metabolism.</text>
</comment>
<dbReference type="GO" id="GO:0004034">
    <property type="term" value="F:aldose 1-epimerase activity"/>
    <property type="evidence" value="ECO:0007669"/>
    <property type="project" value="UniProtKB-EC"/>
</dbReference>
<comment type="catalytic activity">
    <reaction evidence="1">
        <text>alpha-D-galactose = beta-D-galactose</text>
        <dbReference type="Rhea" id="RHEA:28675"/>
        <dbReference type="ChEBI" id="CHEBI:27667"/>
        <dbReference type="ChEBI" id="CHEBI:28061"/>
        <dbReference type="EC" id="5.1.3.3"/>
    </reaction>
    <physiologicalReaction direction="right-to-left" evidence="1">
        <dbReference type="Rhea" id="RHEA:28677"/>
    </physiologicalReaction>
</comment>
<dbReference type="GO" id="GO:0006006">
    <property type="term" value="P:glucose metabolic process"/>
    <property type="evidence" value="ECO:0007669"/>
    <property type="project" value="TreeGrafter"/>
</dbReference>
<evidence type="ECO:0000256" key="2">
    <source>
        <dbReference type="ARBA" id="ARBA00004947"/>
    </source>
</evidence>
<dbReference type="InterPro" id="IPR008183">
    <property type="entry name" value="Aldose_1/G6P_1-epimerase"/>
</dbReference>
<accession>A0AAW2HYV4</accession>
<name>A0AAW2HYV4_9NEOP</name>
<dbReference type="GO" id="GO:0030246">
    <property type="term" value="F:carbohydrate binding"/>
    <property type="evidence" value="ECO:0007669"/>
    <property type="project" value="InterPro"/>
</dbReference>
<dbReference type="GO" id="GO:0033499">
    <property type="term" value="P:galactose catabolic process via UDP-galactose, Leloir pathway"/>
    <property type="evidence" value="ECO:0007669"/>
    <property type="project" value="TreeGrafter"/>
</dbReference>
<dbReference type="Pfam" id="PF01263">
    <property type="entry name" value="Aldose_epim"/>
    <property type="match status" value="1"/>
</dbReference>
<dbReference type="PANTHER" id="PTHR10091">
    <property type="entry name" value="ALDOSE-1-EPIMERASE"/>
    <property type="match status" value="1"/>
</dbReference>
<dbReference type="SUPFAM" id="SSF74650">
    <property type="entry name" value="Galactose mutarotase-like"/>
    <property type="match status" value="1"/>
</dbReference>
<evidence type="ECO:0000256" key="5">
    <source>
        <dbReference type="ARBA" id="ARBA00045743"/>
    </source>
</evidence>
<evidence type="ECO:0000256" key="1">
    <source>
        <dbReference type="ARBA" id="ARBA00001712"/>
    </source>
</evidence>
<dbReference type="AlphaFoldDB" id="A0AAW2HYV4"/>
<feature type="compositionally biased region" description="Acidic residues" evidence="6">
    <location>
        <begin position="323"/>
        <end position="342"/>
    </location>
</feature>
<dbReference type="EMBL" id="JARGDH010000002">
    <property type="protein sequence ID" value="KAL0274746.1"/>
    <property type="molecule type" value="Genomic_DNA"/>
</dbReference>
<comment type="function">
    <text evidence="5">Mutarotase that catalyzes the interconversion of beta-D-galactose and alpha-D-galactose during galactose metabolism. Beta-D-galactose is metabolized in the liver into glucose 1-phosphate, the primary metabolic fuel, by the action of four enzymes that constitute the Leloir pathway: GALM, GALK1 (galactokinase), GALT (galactose-1-phosphate uridylyltransferase) and GALE (UDP-galactose-4'-epimerase). Involved in the maintenance of the equilibrium between the beta- and alpha-anomers of galactose, therefore ensuring a sufficient supply of the alpha-anomer for GALK1. Also active on D-glucose although shows a preference for galactose over glucose.</text>
</comment>
<dbReference type="InterPro" id="IPR014718">
    <property type="entry name" value="GH-type_carb-bd"/>
</dbReference>
<dbReference type="InterPro" id="IPR011013">
    <property type="entry name" value="Gal_mutarotase_sf_dom"/>
</dbReference>
<comment type="caution">
    <text evidence="7">The sequence shown here is derived from an EMBL/GenBank/DDBJ whole genome shotgun (WGS) entry which is preliminary data.</text>
</comment>
<organism evidence="7">
    <name type="scientific">Menopon gallinae</name>
    <name type="common">poultry shaft louse</name>
    <dbReference type="NCBI Taxonomy" id="328185"/>
    <lineage>
        <taxon>Eukaryota</taxon>
        <taxon>Metazoa</taxon>
        <taxon>Ecdysozoa</taxon>
        <taxon>Arthropoda</taxon>
        <taxon>Hexapoda</taxon>
        <taxon>Insecta</taxon>
        <taxon>Pterygota</taxon>
        <taxon>Neoptera</taxon>
        <taxon>Paraneoptera</taxon>
        <taxon>Psocodea</taxon>
        <taxon>Troctomorpha</taxon>
        <taxon>Phthiraptera</taxon>
        <taxon>Amblycera</taxon>
        <taxon>Menoponidae</taxon>
        <taxon>Menopon</taxon>
    </lineage>
</organism>
<protein>
    <recommendedName>
        <fullName evidence="3">Galactose mutarotase</fullName>
    </recommendedName>
    <alternativeName>
        <fullName evidence="4">Aldose 1-epimerase</fullName>
    </alternativeName>
</protein>
<proteinExistence type="predicted"/>
<dbReference type="Gene3D" id="2.70.98.10">
    <property type="match status" value="1"/>
</dbReference>